<sequence>MLHAAHRRSETPRPAVGPGPQGFSAVRSHGTLPDLVAEAAAIHGPVPAFAGGEGGASYADLGAALARYARYAEAEGFGRGDTVALLMGACADRHALWLGFARAGARVALVDPCLAGARLARALAEAGARLIVAEADRAEVIGGLAGLISDMPAVRWHGPGADFARIDLEAAEYEAGPLAGPDRARPDDPALVACQGNRGGTPTLATASHRQILAWAQGASLGLRRAGEVCPAAFRDLAEVCGALLRGDTVVPGTGSPALC</sequence>
<name>A0AA37M906_9HYPH</name>
<evidence type="ECO:0000313" key="5">
    <source>
        <dbReference type="Proteomes" id="UP001055108"/>
    </source>
</evidence>
<dbReference type="InterPro" id="IPR000873">
    <property type="entry name" value="AMP-dep_synth/lig_dom"/>
</dbReference>
<accession>A0AA37M906</accession>
<dbReference type="PANTHER" id="PTHR43767">
    <property type="entry name" value="LONG-CHAIN-FATTY-ACID--COA LIGASE"/>
    <property type="match status" value="1"/>
</dbReference>
<dbReference type="InterPro" id="IPR050237">
    <property type="entry name" value="ATP-dep_AMP-bd_enzyme"/>
</dbReference>
<dbReference type="PANTHER" id="PTHR43767:SF8">
    <property type="entry name" value="LONG-CHAIN-FATTY-ACID--COA LIGASE"/>
    <property type="match status" value="1"/>
</dbReference>
<protein>
    <recommendedName>
        <fullName evidence="3">AMP-dependent synthetase/ligase domain-containing protein</fullName>
    </recommendedName>
</protein>
<evidence type="ECO:0000256" key="2">
    <source>
        <dbReference type="SAM" id="MobiDB-lite"/>
    </source>
</evidence>
<organism evidence="4 5">
    <name type="scientific">Methylobacterium gregans</name>
    <dbReference type="NCBI Taxonomy" id="374424"/>
    <lineage>
        <taxon>Bacteria</taxon>
        <taxon>Pseudomonadati</taxon>
        <taxon>Pseudomonadota</taxon>
        <taxon>Alphaproteobacteria</taxon>
        <taxon>Hyphomicrobiales</taxon>
        <taxon>Methylobacteriaceae</taxon>
        <taxon>Methylobacterium</taxon>
    </lineage>
</organism>
<keyword evidence="5" id="KW-1185">Reference proteome</keyword>
<dbReference type="Gene3D" id="3.40.50.12780">
    <property type="entry name" value="N-terminal domain of ligase-like"/>
    <property type="match status" value="1"/>
</dbReference>
<gene>
    <name evidence="4" type="ORF">NBEOAGPD_0198</name>
</gene>
<evidence type="ECO:0000259" key="3">
    <source>
        <dbReference type="Pfam" id="PF00501"/>
    </source>
</evidence>
<dbReference type="AlphaFoldDB" id="A0AA37M906"/>
<proteinExistence type="predicted"/>
<dbReference type="InterPro" id="IPR042099">
    <property type="entry name" value="ANL_N_sf"/>
</dbReference>
<dbReference type="RefSeq" id="WP_238300589.1">
    <property type="nucleotide sequence ID" value="NZ_BPQM01000003.1"/>
</dbReference>
<dbReference type="EMBL" id="BPQM01000003">
    <property type="protein sequence ID" value="GJD76997.1"/>
    <property type="molecule type" value="Genomic_DNA"/>
</dbReference>
<dbReference type="Pfam" id="PF00501">
    <property type="entry name" value="AMP-binding"/>
    <property type="match status" value="1"/>
</dbReference>
<dbReference type="Proteomes" id="UP001055108">
    <property type="component" value="Unassembled WGS sequence"/>
</dbReference>
<reference evidence="4" key="1">
    <citation type="journal article" date="2016" name="Front. Microbiol.">
        <title>Genome Sequence of the Piezophilic, Mesophilic Sulfate-Reducing Bacterium Desulfovibrio indicus J2T.</title>
        <authorList>
            <person name="Cao J."/>
            <person name="Maignien L."/>
            <person name="Shao Z."/>
            <person name="Alain K."/>
            <person name="Jebbar M."/>
        </authorList>
    </citation>
    <scope>NUCLEOTIDE SEQUENCE</scope>
    <source>
        <strain evidence="4">NBRC 103626</strain>
    </source>
</reference>
<dbReference type="GO" id="GO:0016874">
    <property type="term" value="F:ligase activity"/>
    <property type="evidence" value="ECO:0007669"/>
    <property type="project" value="UniProtKB-KW"/>
</dbReference>
<evidence type="ECO:0000313" key="4">
    <source>
        <dbReference type="EMBL" id="GJD76997.1"/>
    </source>
</evidence>
<feature type="region of interest" description="Disordered" evidence="2">
    <location>
        <begin position="1"/>
        <end position="23"/>
    </location>
</feature>
<evidence type="ECO:0000256" key="1">
    <source>
        <dbReference type="ARBA" id="ARBA00022598"/>
    </source>
</evidence>
<comment type="caution">
    <text evidence="4">The sequence shown here is derived from an EMBL/GenBank/DDBJ whole genome shotgun (WGS) entry which is preliminary data.</text>
</comment>
<feature type="domain" description="AMP-dependent synthetase/ligase" evidence="3">
    <location>
        <begin position="38"/>
        <end position="193"/>
    </location>
</feature>
<reference evidence="4" key="2">
    <citation type="submission" date="2021-08" db="EMBL/GenBank/DDBJ databases">
        <authorList>
            <person name="Tani A."/>
            <person name="Ola A."/>
            <person name="Ogura Y."/>
            <person name="Katsura K."/>
            <person name="Hayashi T."/>
        </authorList>
    </citation>
    <scope>NUCLEOTIDE SEQUENCE</scope>
    <source>
        <strain evidence="4">NBRC 103626</strain>
    </source>
</reference>
<keyword evidence="1" id="KW-0436">Ligase</keyword>
<dbReference type="SUPFAM" id="SSF56801">
    <property type="entry name" value="Acetyl-CoA synthetase-like"/>
    <property type="match status" value="1"/>
</dbReference>